<gene>
    <name evidence="1" type="ORF">B0H17DRAFT_861885</name>
</gene>
<evidence type="ECO:0000313" key="1">
    <source>
        <dbReference type="EMBL" id="KAJ7627901.1"/>
    </source>
</evidence>
<organism evidence="1 2">
    <name type="scientific">Mycena rosella</name>
    <name type="common">Pink bonnet</name>
    <name type="synonym">Agaricus rosellus</name>
    <dbReference type="NCBI Taxonomy" id="1033263"/>
    <lineage>
        <taxon>Eukaryota</taxon>
        <taxon>Fungi</taxon>
        <taxon>Dikarya</taxon>
        <taxon>Basidiomycota</taxon>
        <taxon>Agaricomycotina</taxon>
        <taxon>Agaricomycetes</taxon>
        <taxon>Agaricomycetidae</taxon>
        <taxon>Agaricales</taxon>
        <taxon>Marasmiineae</taxon>
        <taxon>Mycenaceae</taxon>
        <taxon>Mycena</taxon>
    </lineage>
</organism>
<dbReference type="Proteomes" id="UP001221757">
    <property type="component" value="Unassembled WGS sequence"/>
</dbReference>
<evidence type="ECO:0000313" key="2">
    <source>
        <dbReference type="Proteomes" id="UP001221757"/>
    </source>
</evidence>
<feature type="non-terminal residue" evidence="1">
    <location>
        <position position="125"/>
    </location>
</feature>
<sequence>YTGKRPRWKAGLDFILEFGFYGLKSDGLTALQLANNLVFLGICEPPEPEAMAAWVSEKGDLGAFKGLRHLGFNLQQSDPTATRTAFLCVYNHLAEHLSAEDKDVLGFGVIFVEHALCKIQRWSQR</sequence>
<dbReference type="EMBL" id="JARKIE010000563">
    <property type="protein sequence ID" value="KAJ7627901.1"/>
    <property type="molecule type" value="Genomic_DNA"/>
</dbReference>
<comment type="caution">
    <text evidence="1">The sequence shown here is derived from an EMBL/GenBank/DDBJ whole genome shotgun (WGS) entry which is preliminary data.</text>
</comment>
<protein>
    <submittedName>
        <fullName evidence="1">Uncharacterized protein</fullName>
    </submittedName>
</protein>
<keyword evidence="2" id="KW-1185">Reference proteome</keyword>
<dbReference type="AlphaFoldDB" id="A0AAD7FJF5"/>
<feature type="non-terminal residue" evidence="1">
    <location>
        <position position="1"/>
    </location>
</feature>
<accession>A0AAD7FJF5</accession>
<name>A0AAD7FJF5_MYCRO</name>
<reference evidence="1" key="1">
    <citation type="submission" date="2023-03" db="EMBL/GenBank/DDBJ databases">
        <title>Massive genome expansion in bonnet fungi (Mycena s.s.) driven by repeated elements and novel gene families across ecological guilds.</title>
        <authorList>
            <consortium name="Lawrence Berkeley National Laboratory"/>
            <person name="Harder C.B."/>
            <person name="Miyauchi S."/>
            <person name="Viragh M."/>
            <person name="Kuo A."/>
            <person name="Thoen E."/>
            <person name="Andreopoulos B."/>
            <person name="Lu D."/>
            <person name="Skrede I."/>
            <person name="Drula E."/>
            <person name="Henrissat B."/>
            <person name="Morin E."/>
            <person name="Kohler A."/>
            <person name="Barry K."/>
            <person name="LaButti K."/>
            <person name="Morin E."/>
            <person name="Salamov A."/>
            <person name="Lipzen A."/>
            <person name="Mereny Z."/>
            <person name="Hegedus B."/>
            <person name="Baldrian P."/>
            <person name="Stursova M."/>
            <person name="Weitz H."/>
            <person name="Taylor A."/>
            <person name="Grigoriev I.V."/>
            <person name="Nagy L.G."/>
            <person name="Martin F."/>
            <person name="Kauserud H."/>
        </authorList>
    </citation>
    <scope>NUCLEOTIDE SEQUENCE</scope>
    <source>
        <strain evidence="1">CBHHK067</strain>
    </source>
</reference>
<proteinExistence type="predicted"/>